<dbReference type="EMBL" id="MU006785">
    <property type="protein sequence ID" value="KAF2640177.1"/>
    <property type="molecule type" value="Genomic_DNA"/>
</dbReference>
<reference evidence="2" key="1">
    <citation type="journal article" date="2020" name="Stud. Mycol.">
        <title>101 Dothideomycetes genomes: a test case for predicting lifestyles and emergence of pathogens.</title>
        <authorList>
            <person name="Haridas S."/>
            <person name="Albert R."/>
            <person name="Binder M."/>
            <person name="Bloem J."/>
            <person name="Labutti K."/>
            <person name="Salamov A."/>
            <person name="Andreopoulos B."/>
            <person name="Baker S."/>
            <person name="Barry K."/>
            <person name="Bills G."/>
            <person name="Bluhm B."/>
            <person name="Cannon C."/>
            <person name="Castanera R."/>
            <person name="Culley D."/>
            <person name="Daum C."/>
            <person name="Ezra D."/>
            <person name="Gonzalez J."/>
            <person name="Henrissat B."/>
            <person name="Kuo A."/>
            <person name="Liang C."/>
            <person name="Lipzen A."/>
            <person name="Lutzoni F."/>
            <person name="Magnuson J."/>
            <person name="Mondo S."/>
            <person name="Nolan M."/>
            <person name="Ohm R."/>
            <person name="Pangilinan J."/>
            <person name="Park H.-J."/>
            <person name="Ramirez L."/>
            <person name="Alfaro M."/>
            <person name="Sun H."/>
            <person name="Tritt A."/>
            <person name="Yoshinaga Y."/>
            <person name="Zwiers L.-H."/>
            <person name="Turgeon B."/>
            <person name="Goodwin S."/>
            <person name="Spatafora J."/>
            <person name="Crous P."/>
            <person name="Grigoriev I."/>
        </authorList>
    </citation>
    <scope>NUCLEOTIDE SEQUENCE</scope>
    <source>
        <strain evidence="2">CBS 473.64</strain>
    </source>
</reference>
<accession>A0A6A6RYK5</accession>
<proteinExistence type="predicted"/>
<evidence type="ECO:0000313" key="2">
    <source>
        <dbReference type="EMBL" id="KAF2640177.1"/>
    </source>
</evidence>
<evidence type="ECO:0000256" key="1">
    <source>
        <dbReference type="SAM" id="Phobius"/>
    </source>
</evidence>
<gene>
    <name evidence="2" type="ORF">P280DRAFT_518597</name>
</gene>
<keyword evidence="1" id="KW-0472">Membrane</keyword>
<sequence length="205" mass="23425">MGCRLTNYYEDARIDHLADLYLQATQDPRFTQLSPEQHPLAAENIPSPSPQASAPRVQASKTETWFQYIVGLMQEVIHIITALVLGALALWFNYRFFKFVLRTIFVVLRFIVRTNNAFDITGSLLRMAQRFIYNPIIVPGARKLARVAQLIRLEPLANWLLSEICDIVELEPVSTRDICRVGYGAVEWLTSPEPGLILQRIVNRV</sequence>
<dbReference type="Proteomes" id="UP000799753">
    <property type="component" value="Unassembled WGS sequence"/>
</dbReference>
<evidence type="ECO:0000313" key="3">
    <source>
        <dbReference type="Proteomes" id="UP000799753"/>
    </source>
</evidence>
<dbReference type="AlphaFoldDB" id="A0A6A6RYK5"/>
<keyword evidence="1" id="KW-0812">Transmembrane</keyword>
<feature type="transmembrane region" description="Helical" evidence="1">
    <location>
        <begin position="65"/>
        <end position="92"/>
    </location>
</feature>
<protein>
    <submittedName>
        <fullName evidence="2">Uncharacterized protein</fullName>
    </submittedName>
</protein>
<organism evidence="2 3">
    <name type="scientific">Massarina eburnea CBS 473.64</name>
    <dbReference type="NCBI Taxonomy" id="1395130"/>
    <lineage>
        <taxon>Eukaryota</taxon>
        <taxon>Fungi</taxon>
        <taxon>Dikarya</taxon>
        <taxon>Ascomycota</taxon>
        <taxon>Pezizomycotina</taxon>
        <taxon>Dothideomycetes</taxon>
        <taxon>Pleosporomycetidae</taxon>
        <taxon>Pleosporales</taxon>
        <taxon>Massarineae</taxon>
        <taxon>Massarinaceae</taxon>
        <taxon>Massarina</taxon>
    </lineage>
</organism>
<keyword evidence="3" id="KW-1185">Reference proteome</keyword>
<name>A0A6A6RYK5_9PLEO</name>
<keyword evidence="1" id="KW-1133">Transmembrane helix</keyword>